<evidence type="ECO:0000256" key="3">
    <source>
        <dbReference type="ARBA" id="ARBA00022989"/>
    </source>
</evidence>
<name>A0AAV5AAN2_9AGAM</name>
<comment type="caution">
    <text evidence="6">The sequence shown here is derived from an EMBL/GenBank/DDBJ whole genome shotgun (WGS) entry which is preliminary data.</text>
</comment>
<proteinExistence type="predicted"/>
<dbReference type="Proteomes" id="UP001050691">
    <property type="component" value="Unassembled WGS sequence"/>
</dbReference>
<keyword evidence="7" id="KW-1185">Reference proteome</keyword>
<dbReference type="GO" id="GO:0000329">
    <property type="term" value="C:fungal-type vacuole membrane"/>
    <property type="evidence" value="ECO:0007669"/>
    <property type="project" value="TreeGrafter"/>
</dbReference>
<evidence type="ECO:0000256" key="5">
    <source>
        <dbReference type="SAM" id="Phobius"/>
    </source>
</evidence>
<accession>A0AAV5AAN2</accession>
<dbReference type="AlphaFoldDB" id="A0AAV5AAN2"/>
<evidence type="ECO:0000313" key="7">
    <source>
        <dbReference type="Proteomes" id="UP001050691"/>
    </source>
</evidence>
<feature type="transmembrane region" description="Helical" evidence="5">
    <location>
        <begin position="105"/>
        <end position="127"/>
    </location>
</feature>
<protein>
    <recommendedName>
        <fullName evidence="8">Gustatory receptor</fullName>
    </recommendedName>
</protein>
<evidence type="ECO:0000256" key="4">
    <source>
        <dbReference type="ARBA" id="ARBA00023136"/>
    </source>
</evidence>
<dbReference type="PANTHER" id="PTHR23501">
    <property type="entry name" value="MAJOR FACILITATOR SUPERFAMILY"/>
    <property type="match status" value="1"/>
</dbReference>
<organism evidence="6 7">
    <name type="scientific">Clathrus columnatus</name>
    <dbReference type="NCBI Taxonomy" id="1419009"/>
    <lineage>
        <taxon>Eukaryota</taxon>
        <taxon>Fungi</taxon>
        <taxon>Dikarya</taxon>
        <taxon>Basidiomycota</taxon>
        <taxon>Agaricomycotina</taxon>
        <taxon>Agaricomycetes</taxon>
        <taxon>Phallomycetidae</taxon>
        <taxon>Phallales</taxon>
        <taxon>Clathraceae</taxon>
        <taxon>Clathrus</taxon>
    </lineage>
</organism>
<dbReference type="InterPro" id="IPR036259">
    <property type="entry name" value="MFS_trans_sf"/>
</dbReference>
<feature type="transmembrane region" description="Helical" evidence="5">
    <location>
        <begin position="36"/>
        <end position="58"/>
    </location>
</feature>
<reference evidence="6" key="1">
    <citation type="submission" date="2021-10" db="EMBL/GenBank/DDBJ databases">
        <title>De novo Genome Assembly of Clathrus columnatus (Basidiomycota, Fungi) Using Illumina and Nanopore Sequence Data.</title>
        <authorList>
            <person name="Ogiso-Tanaka E."/>
            <person name="Itagaki H."/>
            <person name="Hosoya T."/>
            <person name="Hosaka K."/>
        </authorList>
    </citation>
    <scope>NUCLEOTIDE SEQUENCE</scope>
    <source>
        <strain evidence="6">MO-923</strain>
    </source>
</reference>
<keyword evidence="4 5" id="KW-0472">Membrane</keyword>
<keyword evidence="2 5" id="KW-0812">Transmembrane</keyword>
<dbReference type="SUPFAM" id="SSF103473">
    <property type="entry name" value="MFS general substrate transporter"/>
    <property type="match status" value="1"/>
</dbReference>
<keyword evidence="3 5" id="KW-1133">Transmembrane helix</keyword>
<comment type="subcellular location">
    <subcellularLocation>
        <location evidence="1">Membrane</location>
        <topology evidence="1">Multi-pass membrane protein</topology>
    </subcellularLocation>
</comment>
<evidence type="ECO:0000256" key="1">
    <source>
        <dbReference type="ARBA" id="ARBA00004141"/>
    </source>
</evidence>
<evidence type="ECO:0008006" key="8">
    <source>
        <dbReference type="Google" id="ProtNLM"/>
    </source>
</evidence>
<dbReference type="PANTHER" id="PTHR23501:SF84">
    <property type="entry name" value="VACUOLAR MEMBRANE AMINO ACID UPTAKE TRANSPORTER FNX2"/>
    <property type="match status" value="1"/>
</dbReference>
<gene>
    <name evidence="6" type="ORF">Clacol_004302</name>
</gene>
<dbReference type="EMBL" id="BPWL01000005">
    <property type="protein sequence ID" value="GJJ10076.1"/>
    <property type="molecule type" value="Genomic_DNA"/>
</dbReference>
<evidence type="ECO:0000256" key="2">
    <source>
        <dbReference type="ARBA" id="ARBA00022692"/>
    </source>
</evidence>
<evidence type="ECO:0000313" key="6">
    <source>
        <dbReference type="EMBL" id="GJJ10076.1"/>
    </source>
</evidence>
<dbReference type="GO" id="GO:0015174">
    <property type="term" value="F:basic amino acid transmembrane transporter activity"/>
    <property type="evidence" value="ECO:0007669"/>
    <property type="project" value="TreeGrafter"/>
</dbReference>
<sequence length="136" mass="14708">MTTLSFFAGIITTTTLVALIASVSSSDQASATAVLYLFRSLGAVVGLSISSAVIQQILRITLTKRFSGSPYDVEELVRRVRESLTYIDSLDPAVQVIVRQSYSQALFGAFSYGTLLSLLSLVSSLFIRDRSLDTSN</sequence>